<evidence type="ECO:0000259" key="3">
    <source>
        <dbReference type="Pfam" id="PF24346"/>
    </source>
</evidence>
<proteinExistence type="predicted"/>
<feature type="domain" description="DUF7507" evidence="3">
    <location>
        <begin position="553"/>
        <end position="650"/>
    </location>
</feature>
<accession>A0A2T0T077</accession>
<comment type="caution">
    <text evidence="4">The sequence shown here is derived from an EMBL/GenBank/DDBJ whole genome shotgun (WGS) entry which is preliminary data.</text>
</comment>
<evidence type="ECO:0000313" key="5">
    <source>
        <dbReference type="Proteomes" id="UP000239494"/>
    </source>
</evidence>
<dbReference type="AlphaFoldDB" id="A0A2T0T077"/>
<feature type="domain" description="DUF7507" evidence="3">
    <location>
        <begin position="293"/>
        <end position="387"/>
    </location>
</feature>
<keyword evidence="2" id="KW-0472">Membrane</keyword>
<dbReference type="EMBL" id="PVTF01000008">
    <property type="protein sequence ID" value="PRY39057.1"/>
    <property type="molecule type" value="Genomic_DNA"/>
</dbReference>
<dbReference type="Pfam" id="PF24346">
    <property type="entry name" value="DUF7507"/>
    <property type="match status" value="6"/>
</dbReference>
<feature type="region of interest" description="Disordered" evidence="1">
    <location>
        <begin position="1034"/>
        <end position="1067"/>
    </location>
</feature>
<dbReference type="InterPro" id="IPR055354">
    <property type="entry name" value="DUF7507"/>
</dbReference>
<feature type="domain" description="DUF7507" evidence="3">
    <location>
        <begin position="673"/>
        <end position="774"/>
    </location>
</feature>
<keyword evidence="2" id="KW-1133">Transmembrane helix</keyword>
<evidence type="ECO:0000256" key="2">
    <source>
        <dbReference type="SAM" id="Phobius"/>
    </source>
</evidence>
<evidence type="ECO:0000256" key="1">
    <source>
        <dbReference type="SAM" id="MobiDB-lite"/>
    </source>
</evidence>
<sequence>MPAGTKNPFRRRRPDRPPVVWRLPAAIGVGLLIAASAFAGPGTGPDIALAAGTVTAGCNGGTYTTYVVPAGATSLQVDITGAKGNSGDDRAGGGTGGRVVATIPVTPLETLHLVVGCQGGQGYHYGTWGGDGAGGPAGCSNYAGGANGGGSSAVLRQGTVLVEAGGGGGGGGDGCYGHGGTGGGGGAYGGADGGGVGAGGGGGAGGVESGTGGHGGNARGGTSGGGGGGGGGGCQGGSGGAGAGIGGGGGGGGGGGTSCAPGAVKQAYQGAAQEGNGRVIVDANALEVTTTAVVVDSNSTEHDDIGDEVEYTVEVRNTGSRKVSDVALLATVDPDTRTPLSLSCMPGSTTMEAGTKLTCTGWYELRGADFTRGSVTSSVTASGAVPSVDGQQPGAAISATNLKTVELEDTSAVSAEFEATSVTDRNGNGVNDAGDTVNYRLRATNSGSSTLADVGATGAVAGATTTPLDFRCDPAQPARLPLSATMVCTAVYTITAADVDTPSATVTATASVTGKGRAGTGKAVGSSPDSVETRLTPRPKLATSLSVAGVVDVNTNGRTDVGDRIDYSAVATNTGTVTLTGVAVSAAVADPAGPAPALTCQPVAPATVAPSATMTCTGSYTVTQADVDEGEVTATATSTGLARDGETVESPQAQVVTKLSTASALVAAVSVSAVDDANANGRVDAGERITYAVTATNTGAVTLADVRVAGELTAPASPEPGLTCSPTEPAKLASGTAMSCTGTYVVTQADVDSGSVVYAVTATGTSPDRESVASAKVPVRTDLVRASALVVTAATGGIADTNANSVTDAGDVISYSVEVTNAGTVSLDKVAAVTSVVAPAGPAPVLACSAADPVTLAPKGKLTCTGEYTVTQSDVDSGSVVVAASASAVDPAGAPVTVGPAQVTTEMVKKGAMSATASVSSIEDRNSNTRNDPGDVLVYSVVVTNTGALTLDAVQVAAGLTAPAGPEPALSCLPAAPGVLAPAATMTCGGSYTITAQDAGAGVVENVVSVTATTPDGTPVAVAASAVRTAVEQTVGGTGPDGSPEGEQPGGNPDGSPGRANTPGGLAYTGQGGLGPLLALGGATLLLGGALVLVSRRAGKRRA</sequence>
<dbReference type="Proteomes" id="UP000239494">
    <property type="component" value="Unassembled WGS sequence"/>
</dbReference>
<feature type="domain" description="DUF7507" evidence="3">
    <location>
        <begin position="926"/>
        <end position="1021"/>
    </location>
</feature>
<gene>
    <name evidence="4" type="ORF">CLV43_108457</name>
</gene>
<feature type="domain" description="DUF7507" evidence="3">
    <location>
        <begin position="802"/>
        <end position="897"/>
    </location>
</feature>
<feature type="region of interest" description="Disordered" evidence="1">
    <location>
        <begin position="210"/>
        <end position="231"/>
    </location>
</feature>
<reference evidence="4 5" key="1">
    <citation type="submission" date="2018-03" db="EMBL/GenBank/DDBJ databases">
        <title>Genomic Encyclopedia of Archaeal and Bacterial Type Strains, Phase II (KMG-II): from individual species to whole genera.</title>
        <authorList>
            <person name="Goeker M."/>
        </authorList>
    </citation>
    <scope>NUCLEOTIDE SEQUENCE [LARGE SCALE GENOMIC DNA]</scope>
    <source>
        <strain evidence="4 5">DSM 44720</strain>
    </source>
</reference>
<protein>
    <submittedName>
        <fullName evidence="4">Putative repeat protein (TIGR01451 family)</fullName>
    </submittedName>
</protein>
<name>A0A2T0T077_9PSEU</name>
<keyword evidence="2" id="KW-0812">Transmembrane</keyword>
<organism evidence="4 5">
    <name type="scientific">Umezawaea tangerina</name>
    <dbReference type="NCBI Taxonomy" id="84725"/>
    <lineage>
        <taxon>Bacteria</taxon>
        <taxon>Bacillati</taxon>
        <taxon>Actinomycetota</taxon>
        <taxon>Actinomycetes</taxon>
        <taxon>Pseudonocardiales</taxon>
        <taxon>Pseudonocardiaceae</taxon>
        <taxon>Umezawaea</taxon>
    </lineage>
</organism>
<feature type="transmembrane region" description="Helical" evidence="2">
    <location>
        <begin position="1073"/>
        <end position="1094"/>
    </location>
</feature>
<feature type="domain" description="DUF7507" evidence="3">
    <location>
        <begin position="426"/>
        <end position="517"/>
    </location>
</feature>
<evidence type="ECO:0000313" key="4">
    <source>
        <dbReference type="EMBL" id="PRY39057.1"/>
    </source>
</evidence>
<keyword evidence="5" id="KW-1185">Reference proteome</keyword>
<feature type="region of interest" description="Disordered" evidence="1">
    <location>
        <begin position="514"/>
        <end position="534"/>
    </location>
</feature>